<gene>
    <name evidence="1" type="ORF">BDM02DRAFT_3104196</name>
</gene>
<reference evidence="1" key="1">
    <citation type="submission" date="2019-10" db="EMBL/GenBank/DDBJ databases">
        <authorList>
            <consortium name="DOE Joint Genome Institute"/>
            <person name="Kuo A."/>
            <person name="Miyauchi S."/>
            <person name="Kiss E."/>
            <person name="Drula E."/>
            <person name="Kohler A."/>
            <person name="Sanchez-Garcia M."/>
            <person name="Andreopoulos B."/>
            <person name="Barry K.W."/>
            <person name="Bonito G."/>
            <person name="Buee M."/>
            <person name="Carver A."/>
            <person name="Chen C."/>
            <person name="Cichocki N."/>
            <person name="Clum A."/>
            <person name="Culley D."/>
            <person name="Crous P.W."/>
            <person name="Fauchery L."/>
            <person name="Girlanda M."/>
            <person name="Hayes R."/>
            <person name="Keri Z."/>
            <person name="Labutti K."/>
            <person name="Lipzen A."/>
            <person name="Lombard V."/>
            <person name="Magnuson J."/>
            <person name="Maillard F."/>
            <person name="Morin E."/>
            <person name="Murat C."/>
            <person name="Nolan M."/>
            <person name="Ohm R."/>
            <person name="Pangilinan J."/>
            <person name="Pereira M."/>
            <person name="Perotto S."/>
            <person name="Peter M."/>
            <person name="Riley R."/>
            <person name="Sitrit Y."/>
            <person name="Stielow B."/>
            <person name="Szollosi G."/>
            <person name="Zifcakova L."/>
            <person name="Stursova M."/>
            <person name="Spatafora J.W."/>
            <person name="Tedersoo L."/>
            <person name="Vaario L.-M."/>
            <person name="Yamada A."/>
            <person name="Yan M."/>
            <person name="Wang P."/>
            <person name="Xu J."/>
            <person name="Bruns T."/>
            <person name="Baldrian P."/>
            <person name="Vilgalys R."/>
            <person name="Henrissat B."/>
            <person name="Grigoriev I.V."/>
            <person name="Hibbett D."/>
            <person name="Nagy L.G."/>
            <person name="Martin F.M."/>
        </authorList>
    </citation>
    <scope>NUCLEOTIDE SEQUENCE</scope>
    <source>
        <strain evidence="1">P2</strain>
    </source>
</reference>
<comment type="caution">
    <text evidence="1">The sequence shown here is derived from an EMBL/GenBank/DDBJ whole genome shotgun (WGS) entry which is preliminary data.</text>
</comment>
<name>A0ACB6Z2J7_THEGA</name>
<organism evidence="1 2">
    <name type="scientific">Thelephora ganbajun</name>
    <name type="common">Ganba fungus</name>
    <dbReference type="NCBI Taxonomy" id="370292"/>
    <lineage>
        <taxon>Eukaryota</taxon>
        <taxon>Fungi</taxon>
        <taxon>Dikarya</taxon>
        <taxon>Basidiomycota</taxon>
        <taxon>Agaricomycotina</taxon>
        <taxon>Agaricomycetes</taxon>
        <taxon>Thelephorales</taxon>
        <taxon>Thelephoraceae</taxon>
        <taxon>Thelephora</taxon>
    </lineage>
</organism>
<evidence type="ECO:0000313" key="1">
    <source>
        <dbReference type="EMBL" id="KAF9643605.1"/>
    </source>
</evidence>
<accession>A0ACB6Z2J7</accession>
<evidence type="ECO:0000313" key="2">
    <source>
        <dbReference type="Proteomes" id="UP000886501"/>
    </source>
</evidence>
<dbReference type="Proteomes" id="UP000886501">
    <property type="component" value="Unassembled WGS sequence"/>
</dbReference>
<protein>
    <submittedName>
        <fullName evidence="1">Histone deacetylase</fullName>
    </submittedName>
</protein>
<proteinExistence type="predicted"/>
<dbReference type="EMBL" id="MU118203">
    <property type="protein sequence ID" value="KAF9643605.1"/>
    <property type="molecule type" value="Genomic_DNA"/>
</dbReference>
<sequence>MPLHRNARTDHRSLPADVGAYTYGLGHPMKPQRMRMTHELVSAYNMLDQMHVLRPKRATAESMARFHTDEYIHFLEMVTPETAEQLTYHGNRFLTGEDNPAFDGLFEFCSISAGGSIAAAQRIASGSYEIAINWAGGLHHAKKREASGFCYVNDIVLAILELLRSYPRVLYVDIDCHHGDGVEEAFYTTDRVMTVSFHKYGEYFPGTGTQQDKGRGKGHGYALNVPLRDGITDETYKGIFEPVMGKCLEIYRPSVVVLQCGADSLSGDKLGCFNLTMQGHANCVKFIKALGYPLILLGGGGYTVKNVARLWTYETAVALGIANEIDENLPWNEYFEWFGPRYRLEVAGNNMDDLNVRDGYLDAVRTLALEQLSRLPHAPSVGLHDVPSESVGTHIGLKDYDELDERLAREYECLAHFSVTLRRVMSSSYTRTAACQGTDAPIRFGGTHKIFLLHFGRTLSLRVSAARGSRKHHFRIFGRGGGRFFV</sequence>
<reference evidence="1" key="2">
    <citation type="journal article" date="2020" name="Nat. Commun.">
        <title>Large-scale genome sequencing of mycorrhizal fungi provides insights into the early evolution of symbiotic traits.</title>
        <authorList>
            <person name="Miyauchi S."/>
            <person name="Kiss E."/>
            <person name="Kuo A."/>
            <person name="Drula E."/>
            <person name="Kohler A."/>
            <person name="Sanchez-Garcia M."/>
            <person name="Morin E."/>
            <person name="Andreopoulos B."/>
            <person name="Barry K.W."/>
            <person name="Bonito G."/>
            <person name="Buee M."/>
            <person name="Carver A."/>
            <person name="Chen C."/>
            <person name="Cichocki N."/>
            <person name="Clum A."/>
            <person name="Culley D."/>
            <person name="Crous P.W."/>
            <person name="Fauchery L."/>
            <person name="Girlanda M."/>
            <person name="Hayes R.D."/>
            <person name="Keri Z."/>
            <person name="LaButti K."/>
            <person name="Lipzen A."/>
            <person name="Lombard V."/>
            <person name="Magnuson J."/>
            <person name="Maillard F."/>
            <person name="Murat C."/>
            <person name="Nolan M."/>
            <person name="Ohm R.A."/>
            <person name="Pangilinan J."/>
            <person name="Pereira M.F."/>
            <person name="Perotto S."/>
            <person name="Peter M."/>
            <person name="Pfister S."/>
            <person name="Riley R."/>
            <person name="Sitrit Y."/>
            <person name="Stielow J.B."/>
            <person name="Szollosi G."/>
            <person name="Zifcakova L."/>
            <person name="Stursova M."/>
            <person name="Spatafora J.W."/>
            <person name="Tedersoo L."/>
            <person name="Vaario L.M."/>
            <person name="Yamada A."/>
            <person name="Yan M."/>
            <person name="Wang P."/>
            <person name="Xu J."/>
            <person name="Bruns T."/>
            <person name="Baldrian P."/>
            <person name="Vilgalys R."/>
            <person name="Dunand C."/>
            <person name="Henrissat B."/>
            <person name="Grigoriev I.V."/>
            <person name="Hibbett D."/>
            <person name="Nagy L.G."/>
            <person name="Martin F.M."/>
        </authorList>
    </citation>
    <scope>NUCLEOTIDE SEQUENCE</scope>
    <source>
        <strain evidence="1">P2</strain>
    </source>
</reference>
<keyword evidence="2" id="KW-1185">Reference proteome</keyword>